<feature type="domain" description="Peptidase S26" evidence="6">
    <location>
        <begin position="50"/>
        <end position="241"/>
    </location>
</feature>
<comment type="catalytic activity">
    <reaction evidence="4">
        <text>Cleavage of hydrophobic, N-terminal signal or leader sequences from secreted and periplasmic proteins.</text>
        <dbReference type="EC" id="3.4.21.89"/>
    </reaction>
</comment>
<evidence type="ECO:0000256" key="1">
    <source>
        <dbReference type="ARBA" id="ARBA00004401"/>
    </source>
</evidence>
<evidence type="ECO:0000313" key="8">
    <source>
        <dbReference type="Proteomes" id="UP000199288"/>
    </source>
</evidence>
<dbReference type="GO" id="GO:0009003">
    <property type="term" value="F:signal peptidase activity"/>
    <property type="evidence" value="ECO:0007669"/>
    <property type="project" value="UniProtKB-EC"/>
</dbReference>
<evidence type="ECO:0000259" key="6">
    <source>
        <dbReference type="Pfam" id="PF10502"/>
    </source>
</evidence>
<dbReference type="Proteomes" id="UP000199288">
    <property type="component" value="Unassembled WGS sequence"/>
</dbReference>
<dbReference type="InterPro" id="IPR036286">
    <property type="entry name" value="LexA/Signal_pep-like_sf"/>
</dbReference>
<dbReference type="EC" id="3.4.21.89" evidence="4"/>
<dbReference type="CDD" id="cd06530">
    <property type="entry name" value="S26_SPase_I"/>
    <property type="match status" value="1"/>
</dbReference>
<comment type="subcellular location">
    <subcellularLocation>
        <location evidence="1">Cell membrane</location>
        <topology evidence="1">Single-pass type II membrane protein</topology>
    </subcellularLocation>
    <subcellularLocation>
        <location evidence="4">Membrane</location>
        <topology evidence="4">Single-pass type II membrane protein</topology>
    </subcellularLocation>
</comment>
<dbReference type="GO" id="GO:0004252">
    <property type="term" value="F:serine-type endopeptidase activity"/>
    <property type="evidence" value="ECO:0007669"/>
    <property type="project" value="InterPro"/>
</dbReference>
<feature type="region of interest" description="Disordered" evidence="5">
    <location>
        <begin position="1"/>
        <end position="35"/>
    </location>
</feature>
<dbReference type="InterPro" id="IPR019533">
    <property type="entry name" value="Peptidase_S26"/>
</dbReference>
<keyword evidence="4" id="KW-0645">Protease</keyword>
<dbReference type="PRINTS" id="PR00727">
    <property type="entry name" value="LEADERPTASE"/>
</dbReference>
<dbReference type="NCBIfam" id="TIGR02227">
    <property type="entry name" value="sigpep_I_bact"/>
    <property type="match status" value="1"/>
</dbReference>
<evidence type="ECO:0000256" key="4">
    <source>
        <dbReference type="RuleBase" id="RU362042"/>
    </source>
</evidence>
<feature type="transmembrane region" description="Helical" evidence="4">
    <location>
        <begin position="53"/>
        <end position="76"/>
    </location>
</feature>
<dbReference type="InterPro" id="IPR000223">
    <property type="entry name" value="Pept_S26A_signal_pept_1"/>
</dbReference>
<keyword evidence="4" id="KW-0472">Membrane</keyword>
<organism evidence="7 8">
    <name type="scientific">Bowdeniella nasicola</name>
    <dbReference type="NCBI Taxonomy" id="208480"/>
    <lineage>
        <taxon>Bacteria</taxon>
        <taxon>Bacillati</taxon>
        <taxon>Actinomycetota</taxon>
        <taxon>Actinomycetes</taxon>
        <taxon>Actinomycetales</taxon>
        <taxon>Actinomycetaceae</taxon>
        <taxon>Bowdeniella</taxon>
    </lineage>
</organism>
<dbReference type="GO" id="GO:0006465">
    <property type="term" value="P:signal peptide processing"/>
    <property type="evidence" value="ECO:0007669"/>
    <property type="project" value="InterPro"/>
</dbReference>
<keyword evidence="8" id="KW-1185">Reference proteome</keyword>
<keyword evidence="4" id="KW-1133">Transmembrane helix</keyword>
<dbReference type="Pfam" id="PF10502">
    <property type="entry name" value="Peptidase_S26"/>
    <property type="match status" value="1"/>
</dbReference>
<feature type="active site" evidence="3">
    <location>
        <position position="151"/>
    </location>
</feature>
<evidence type="ECO:0000256" key="3">
    <source>
        <dbReference type="PIRSR" id="PIRSR600223-1"/>
    </source>
</evidence>
<keyword evidence="4" id="KW-0812">Transmembrane</keyword>
<reference evidence="8" key="1">
    <citation type="submission" date="2016-10" db="EMBL/GenBank/DDBJ databases">
        <authorList>
            <person name="Varghese N."/>
            <person name="Submissions S."/>
        </authorList>
    </citation>
    <scope>NUCLEOTIDE SEQUENCE [LARGE SCALE GENOMIC DNA]</scope>
    <source>
        <strain evidence="8">KPR-1</strain>
    </source>
</reference>
<sequence>MASEPRITRRTIRPRGETEDTMPPSIEPKKPAKHLSPRAIAQESFGTWLKETALIVVIALVLSFLVKTFLVQAFFIPSASMQDTLRIGDRILVNKTVGSDDISRGDVVVFKDPGGWLPPMMEEASTIKRFGKDALTAIGILPADAGEHLIKRVIGLPGDTVECCDAQGRIKVNGESIDEPYLKPGVSPSDIEFSVKVPDGSVWLMGDNRSNSRDSRAHIGLPGGGFVSLDHVLGRAFVIMWPYDHWTSLGHGSKAFDNVPAP</sequence>
<name>A0A1H4CXA0_9ACTO</name>
<feature type="active site" evidence="3">
    <location>
        <position position="80"/>
    </location>
</feature>
<dbReference type="PANTHER" id="PTHR43390">
    <property type="entry name" value="SIGNAL PEPTIDASE I"/>
    <property type="match status" value="1"/>
</dbReference>
<dbReference type="OrthoDB" id="9815782at2"/>
<evidence type="ECO:0000313" key="7">
    <source>
        <dbReference type="EMBL" id="SEA65007.1"/>
    </source>
</evidence>
<comment type="similarity">
    <text evidence="2 4">Belongs to the peptidase S26 family.</text>
</comment>
<dbReference type="Gene3D" id="2.10.109.10">
    <property type="entry name" value="Umud Fragment, subunit A"/>
    <property type="match status" value="1"/>
</dbReference>
<proteinExistence type="inferred from homology"/>
<dbReference type="GO" id="GO:0005886">
    <property type="term" value="C:plasma membrane"/>
    <property type="evidence" value="ECO:0007669"/>
    <property type="project" value="UniProtKB-SubCell"/>
</dbReference>
<dbReference type="AlphaFoldDB" id="A0A1H4CXA0"/>
<dbReference type="EMBL" id="FNQV01000014">
    <property type="protein sequence ID" value="SEA65007.1"/>
    <property type="molecule type" value="Genomic_DNA"/>
</dbReference>
<evidence type="ECO:0000256" key="5">
    <source>
        <dbReference type="SAM" id="MobiDB-lite"/>
    </source>
</evidence>
<dbReference type="SUPFAM" id="SSF51306">
    <property type="entry name" value="LexA/Signal peptidase"/>
    <property type="match status" value="1"/>
</dbReference>
<keyword evidence="4" id="KW-0378">Hydrolase</keyword>
<dbReference type="PANTHER" id="PTHR43390:SF1">
    <property type="entry name" value="CHLOROPLAST PROCESSING PEPTIDASE"/>
    <property type="match status" value="1"/>
</dbReference>
<evidence type="ECO:0000256" key="2">
    <source>
        <dbReference type="ARBA" id="ARBA00009370"/>
    </source>
</evidence>
<protein>
    <recommendedName>
        <fullName evidence="4">Signal peptidase I</fullName>
        <ecNumber evidence="4">3.4.21.89</ecNumber>
    </recommendedName>
</protein>
<gene>
    <name evidence="7" type="ORF">SAMN02910418_02079</name>
</gene>
<accession>A0A1H4CXA0</accession>